<gene>
    <name evidence="2" type="ORF">IFE19_03215</name>
</gene>
<reference evidence="2 3" key="1">
    <citation type="submission" date="2020-09" db="EMBL/GenBank/DDBJ databases">
        <title>Brevundimonas sp. LVF1 isolated from an oligotrophic pond in Goettingen, Germany.</title>
        <authorList>
            <person name="Friedrich I."/>
            <person name="Klassen A."/>
            <person name="Neubauer H."/>
            <person name="Schneider D."/>
            <person name="Hertel R."/>
            <person name="Daniel R."/>
        </authorList>
    </citation>
    <scope>NUCLEOTIDE SEQUENCE [LARGE SCALE GENOMIC DNA]</scope>
    <source>
        <strain evidence="2 3">LVF1</strain>
    </source>
</reference>
<keyword evidence="3" id="KW-1185">Reference proteome</keyword>
<dbReference type="RefSeq" id="WP_207825618.1">
    <property type="nucleotide sequence ID" value="NZ_CP062006.1"/>
</dbReference>
<proteinExistence type="predicted"/>
<feature type="transmembrane region" description="Helical" evidence="1">
    <location>
        <begin position="6"/>
        <end position="23"/>
    </location>
</feature>
<dbReference type="EMBL" id="CP062006">
    <property type="protein sequence ID" value="QTC88416.1"/>
    <property type="molecule type" value="Genomic_DNA"/>
</dbReference>
<evidence type="ECO:0000313" key="3">
    <source>
        <dbReference type="Proteomes" id="UP000663942"/>
    </source>
</evidence>
<organism evidence="2 3">
    <name type="scientific">Brevundimonas pondensis</name>
    <dbReference type="NCBI Taxonomy" id="2774189"/>
    <lineage>
        <taxon>Bacteria</taxon>
        <taxon>Pseudomonadati</taxon>
        <taxon>Pseudomonadota</taxon>
        <taxon>Alphaproteobacteria</taxon>
        <taxon>Caulobacterales</taxon>
        <taxon>Caulobacteraceae</taxon>
        <taxon>Brevundimonas</taxon>
    </lineage>
</organism>
<keyword evidence="1" id="KW-0812">Transmembrane</keyword>
<name>A0ABX7SMQ4_9CAUL</name>
<dbReference type="Proteomes" id="UP000663942">
    <property type="component" value="Chromosome"/>
</dbReference>
<evidence type="ECO:0000313" key="2">
    <source>
        <dbReference type="EMBL" id="QTC88416.1"/>
    </source>
</evidence>
<keyword evidence="1" id="KW-1133">Transmembrane helix</keyword>
<accession>A0ABX7SMQ4</accession>
<sequence>MSIDGLVTFVGLVVALFALATDARRKALLLRRGVTVTLTILFGAAVLYLELFSVWAPECGWRAEVCRVLVLDGDKPWITPQQAAFVLVLAWLALVLLNLQRKALGARHLPRLLALATALVEEKRFSELNRVTQPHLGLIAHVGSGALTASKAQKQAATGLQRLLYRRRDFIQFIAMERPKTAVEMMAVESHIVFEFADQILRSLAEHSDSPLFTEVYDNQNVFITGYVFPEHNTYLSFLFADARQAERLGAWEPVMEAALAHLAEAKGGAYQAYLNGAADRFQEEERWRDRTFVAIRFLDLMVDAAMRQGIEWHMWLYYTPHLTKSLLGLYVDPRKDEEVFDEWPTRNAYLLYAIFGALTDWVEAIAHLPADSPHLVLESTAASTENGNIPKSAIIALGDCLRQVLIAEAVSDRFKNYLADICFRCLDKLPRDGDLAGFRRSMIASLIAGGPLRKKDHLPRLLEAFGDLDHVVRARLGDFGEALEQALGVWKFRPGPPPVGQTAPDPS</sequence>
<evidence type="ECO:0000256" key="1">
    <source>
        <dbReference type="SAM" id="Phobius"/>
    </source>
</evidence>
<feature type="transmembrane region" description="Helical" evidence="1">
    <location>
        <begin position="35"/>
        <end position="57"/>
    </location>
</feature>
<keyword evidence="1" id="KW-0472">Membrane</keyword>
<protein>
    <submittedName>
        <fullName evidence="2">Uncharacterized protein</fullName>
    </submittedName>
</protein>
<feature type="transmembrane region" description="Helical" evidence="1">
    <location>
        <begin position="77"/>
        <end position="99"/>
    </location>
</feature>